<dbReference type="EMBL" id="CP115300">
    <property type="protein sequence ID" value="WBO64909.1"/>
    <property type="molecule type" value="Genomic_DNA"/>
</dbReference>
<dbReference type="RefSeq" id="WP_270082547.1">
    <property type="nucleotide sequence ID" value="NZ_CP115300.1"/>
</dbReference>
<organism evidence="3 4">
    <name type="scientific">Streptomyces camelliae</name>
    <dbReference type="NCBI Taxonomy" id="3004093"/>
    <lineage>
        <taxon>Bacteria</taxon>
        <taxon>Bacillati</taxon>
        <taxon>Actinomycetota</taxon>
        <taxon>Actinomycetes</taxon>
        <taxon>Kitasatosporales</taxon>
        <taxon>Streptomycetaceae</taxon>
        <taxon>Streptomyces</taxon>
    </lineage>
</organism>
<sequence length="407" mass="44435">MKFPLRSSIATVAIILLFIGYKAEDIDGWYFGNDNYRYTRMSLQILGMSRKEAQLESRDIFCRQQISRGSSRCAEWTPQGLRPDHPRYEWIFETRPGYPLLAAPFIAAFGVLEGQWILGLLLAAAGSLLTFRLLRRAGLGRCVSAFGQAVFLFGGLGYWATQPGYEGLIAVCALGCVSGALRILQGHTRTGLVRLLPGLAVMALTLCSSALALSVLLTATALVHRYATRKSGTGQRASLLLAGVAAGVAAVLGTVIALLGLPGIESTMQDRLTHHFARPDVADPVAGMLKVEAEYWPLWVQQYGAFVPVLAISCWMLWRRRPTLAVPACAIACTGLCAAVAMPKIAELDRIWVLMWMPVVLGLPFLAEALRSRICAHHGPALRSLTRPRRTGAGSETHRRRSRIPRA</sequence>
<keyword evidence="2" id="KW-0472">Membrane</keyword>
<feature type="region of interest" description="Disordered" evidence="1">
    <location>
        <begin position="385"/>
        <end position="407"/>
    </location>
</feature>
<gene>
    <name evidence="3" type="ORF">O1G22_19755</name>
</gene>
<reference evidence="3 4" key="1">
    <citation type="submission" date="2022-12" db="EMBL/GenBank/DDBJ databases">
        <authorList>
            <person name="Mo P."/>
        </authorList>
    </citation>
    <scope>NUCLEOTIDE SEQUENCE [LARGE SCALE GENOMIC DNA]</scope>
    <source>
        <strain evidence="3 4">HUAS 2-6</strain>
    </source>
</reference>
<proteinExistence type="predicted"/>
<dbReference type="Proteomes" id="UP001212326">
    <property type="component" value="Chromosome"/>
</dbReference>
<feature type="transmembrane region" description="Helical" evidence="2">
    <location>
        <begin position="167"/>
        <end position="184"/>
    </location>
</feature>
<keyword evidence="4" id="KW-1185">Reference proteome</keyword>
<accession>A0ABY7P5V3</accession>
<evidence type="ECO:0000256" key="1">
    <source>
        <dbReference type="SAM" id="MobiDB-lite"/>
    </source>
</evidence>
<feature type="transmembrane region" description="Helical" evidence="2">
    <location>
        <begin position="143"/>
        <end position="161"/>
    </location>
</feature>
<feature type="transmembrane region" description="Helical" evidence="2">
    <location>
        <begin position="196"/>
        <end position="219"/>
    </location>
</feature>
<feature type="compositionally biased region" description="Basic residues" evidence="1">
    <location>
        <begin position="398"/>
        <end position="407"/>
    </location>
</feature>
<feature type="transmembrane region" description="Helical" evidence="2">
    <location>
        <begin position="298"/>
        <end position="318"/>
    </location>
</feature>
<protein>
    <recommendedName>
        <fullName evidence="5">Integral membrane protein</fullName>
    </recommendedName>
</protein>
<keyword evidence="2" id="KW-0812">Transmembrane</keyword>
<evidence type="ECO:0008006" key="5">
    <source>
        <dbReference type="Google" id="ProtNLM"/>
    </source>
</evidence>
<feature type="transmembrane region" description="Helical" evidence="2">
    <location>
        <begin position="351"/>
        <end position="367"/>
    </location>
</feature>
<feature type="transmembrane region" description="Helical" evidence="2">
    <location>
        <begin position="324"/>
        <end position="342"/>
    </location>
</feature>
<evidence type="ECO:0000313" key="4">
    <source>
        <dbReference type="Proteomes" id="UP001212326"/>
    </source>
</evidence>
<name>A0ABY7P5V3_9ACTN</name>
<evidence type="ECO:0000256" key="2">
    <source>
        <dbReference type="SAM" id="Phobius"/>
    </source>
</evidence>
<keyword evidence="2" id="KW-1133">Transmembrane helix</keyword>
<feature type="transmembrane region" description="Helical" evidence="2">
    <location>
        <begin position="239"/>
        <end position="261"/>
    </location>
</feature>
<feature type="transmembrane region" description="Helical" evidence="2">
    <location>
        <begin position="105"/>
        <end position="131"/>
    </location>
</feature>
<evidence type="ECO:0000313" key="3">
    <source>
        <dbReference type="EMBL" id="WBO64909.1"/>
    </source>
</evidence>